<dbReference type="Gene3D" id="1.20.1440.60">
    <property type="entry name" value="23S rRNA-intervening sequence"/>
    <property type="match status" value="1"/>
</dbReference>
<accession>A0ABU7I8T8</accession>
<comment type="caution">
    <text evidence="1">The sequence shown here is derived from an EMBL/GenBank/DDBJ whole genome shotgun (WGS) entry which is preliminary data.</text>
</comment>
<evidence type="ECO:0000313" key="1">
    <source>
        <dbReference type="EMBL" id="MEE1945882.1"/>
    </source>
</evidence>
<gene>
    <name evidence="1" type="ORF">VRU48_12245</name>
</gene>
<proteinExistence type="predicted"/>
<dbReference type="PANTHER" id="PTHR38471:SF2">
    <property type="entry name" value="FOUR HELIX BUNDLE PROTEIN"/>
    <property type="match status" value="1"/>
</dbReference>
<dbReference type="RefSeq" id="WP_330108201.1">
    <property type="nucleotide sequence ID" value="NZ_JAZDQT010000002.1"/>
</dbReference>
<dbReference type="Proteomes" id="UP001336835">
    <property type="component" value="Unassembled WGS sequence"/>
</dbReference>
<keyword evidence="2" id="KW-1185">Reference proteome</keyword>
<evidence type="ECO:0000313" key="2">
    <source>
        <dbReference type="Proteomes" id="UP001336835"/>
    </source>
</evidence>
<reference evidence="1 2" key="1">
    <citation type="submission" date="2024-01" db="EMBL/GenBank/DDBJ databases">
        <title>Pedobacter sp. nov., isolated from fresh soil.</title>
        <authorList>
            <person name="Le N.T.T."/>
        </authorList>
    </citation>
    <scope>NUCLEOTIDE SEQUENCE [LARGE SCALE GENOMIC DNA]</scope>
    <source>
        <strain evidence="1 2">KR3-3</strain>
    </source>
</reference>
<name>A0ABU7I8T8_9SPHI</name>
<dbReference type="CDD" id="cd16377">
    <property type="entry name" value="23S_rRNA_IVP_like"/>
    <property type="match status" value="1"/>
</dbReference>
<dbReference type="InterPro" id="IPR012657">
    <property type="entry name" value="23S_rRNA-intervening_sequence"/>
</dbReference>
<sequence>MNNLKELKIWNKSIELAVEVYKATADFPVDERFGLTSQSRRAAVSVSSNIAEGAGRNSSKEFNNFLGIANGSSYELQTQLIIANRLDFLSIETLDPLLTQIDELQKMTYGFQQMLDKKIKK</sequence>
<dbReference type="Pfam" id="PF05635">
    <property type="entry name" value="23S_rRNA_IVP"/>
    <property type="match status" value="1"/>
</dbReference>
<dbReference type="SUPFAM" id="SSF158446">
    <property type="entry name" value="IVS-encoded protein-like"/>
    <property type="match status" value="1"/>
</dbReference>
<dbReference type="EMBL" id="JAZDQT010000002">
    <property type="protein sequence ID" value="MEE1945882.1"/>
    <property type="molecule type" value="Genomic_DNA"/>
</dbReference>
<dbReference type="NCBIfam" id="TIGR02436">
    <property type="entry name" value="four helix bundle protein"/>
    <property type="match status" value="1"/>
</dbReference>
<organism evidence="1 2">
    <name type="scientific">Pedobacter albus</name>
    <dbReference type="NCBI Taxonomy" id="3113905"/>
    <lineage>
        <taxon>Bacteria</taxon>
        <taxon>Pseudomonadati</taxon>
        <taxon>Bacteroidota</taxon>
        <taxon>Sphingobacteriia</taxon>
        <taxon>Sphingobacteriales</taxon>
        <taxon>Sphingobacteriaceae</taxon>
        <taxon>Pedobacter</taxon>
    </lineage>
</organism>
<protein>
    <submittedName>
        <fullName evidence="1">Four helix bundle protein</fullName>
    </submittedName>
</protein>
<dbReference type="InterPro" id="IPR036583">
    <property type="entry name" value="23S_rRNA_IVS_sf"/>
</dbReference>
<dbReference type="PANTHER" id="PTHR38471">
    <property type="entry name" value="FOUR HELIX BUNDLE PROTEIN"/>
    <property type="match status" value="1"/>
</dbReference>